<evidence type="ECO:0000313" key="3">
    <source>
        <dbReference type="Proteomes" id="UP000198762"/>
    </source>
</evidence>
<organism evidence="2 3">
    <name type="scientific">Marinobacter segnicrescens</name>
    <dbReference type="NCBI Taxonomy" id="430453"/>
    <lineage>
        <taxon>Bacteria</taxon>
        <taxon>Pseudomonadati</taxon>
        <taxon>Pseudomonadota</taxon>
        <taxon>Gammaproteobacteria</taxon>
        <taxon>Pseudomonadales</taxon>
        <taxon>Marinobacteraceae</taxon>
        <taxon>Marinobacter</taxon>
    </lineage>
</organism>
<evidence type="ECO:0000256" key="1">
    <source>
        <dbReference type="SAM" id="SignalP"/>
    </source>
</evidence>
<reference evidence="3" key="1">
    <citation type="submission" date="2016-10" db="EMBL/GenBank/DDBJ databases">
        <authorList>
            <person name="Varghese N."/>
            <person name="Submissions S."/>
        </authorList>
    </citation>
    <scope>NUCLEOTIDE SEQUENCE [LARGE SCALE GENOMIC DNA]</scope>
    <source>
        <strain evidence="3">CGMCC 1.6489</strain>
    </source>
</reference>
<dbReference type="EMBL" id="FOHZ01000020">
    <property type="protein sequence ID" value="SET73507.1"/>
    <property type="molecule type" value="Genomic_DNA"/>
</dbReference>
<proteinExistence type="predicted"/>
<sequence>MEYPKSRKKVMSTRSMHCLLSCLFSIVTMNSALADAVDIADVPPSLSAGVEPNIMFIIDDSGSMQFELPESSYTSNTDYLFPPVPDMYGQNIYENNIFDFSDNNPRNRYFRSNHNNPFFYNPEKTYEPWYKGDRSQWPDADPTAAPYFPGLENSDTLNITTEQSYNRWVEYDGGNDYDYENDSKNYWPITYYVLKNDGDDVWERDSYYRYQVRNQVAYRKDLATGVEVSVSSLQFGSGPARSVEDEIQNFANWFSYYRSRTLAARSGIGNAFSQQPEGMRVGYGRLNKGSSSVDGVSTSTIVNGVRLFKGSDREQFFTSLYTDETPNKGTPLRLALKRAGEYFERTDNRGPWGAEPGTNNSSEHLECRQSFTILMTDGYWSGSSPNVGNVDGSDGNAIGDYEGYKAVAPFRDTYHNTLADVALDYWSRDLRPDLENKVPVTGINPAFWQHMVTFGVGLGVNGTIDYPDSDPFAEIGKDNPSFEWPNPGSSEPAKVDDLLHAAVNSRGGFFSVDDPDSFATELSNVLSVIISRVEQSATAAAASSAVFSEGSLSYSAGFRSTDWSGALQASRILSGGARGQLMWDAERELESKGFSERDLFTYTGTTGTALDYDGLSELQRNALDTALDGTSDGLGTERIAWLSGDNNAGVNFRERTHKAEGSSITRPRMLGDIIGSNPQYVGKVNYGHRRLGGTEGADYAAFRASDDYNERPDVIYVGANDGFLHAFHAKTGEELFAYTNGYKSKRTSFIM</sequence>
<keyword evidence="1" id="KW-0732">Signal</keyword>
<dbReference type="OrthoDB" id="7156875at2"/>
<name>A0A1I0GTC7_9GAMM</name>
<evidence type="ECO:0000313" key="2">
    <source>
        <dbReference type="EMBL" id="SET73507.1"/>
    </source>
</evidence>
<dbReference type="Proteomes" id="UP000198762">
    <property type="component" value="Unassembled WGS sequence"/>
</dbReference>
<dbReference type="AlphaFoldDB" id="A0A1I0GTC7"/>
<protein>
    <submittedName>
        <fullName evidence="2">Type IV pilus assembly protein PilY1</fullName>
    </submittedName>
</protein>
<dbReference type="STRING" id="430453.SAMN04487962_1202"/>
<feature type="chain" id="PRO_5011503522" evidence="1">
    <location>
        <begin position="35"/>
        <end position="751"/>
    </location>
</feature>
<dbReference type="RefSeq" id="WP_143066624.1">
    <property type="nucleotide sequence ID" value="NZ_FOHZ01000020.1"/>
</dbReference>
<feature type="signal peptide" evidence="1">
    <location>
        <begin position="1"/>
        <end position="34"/>
    </location>
</feature>
<keyword evidence="3" id="KW-1185">Reference proteome</keyword>
<accession>A0A1I0GTC7</accession>
<gene>
    <name evidence="2" type="ORF">SAMN04487962_1202</name>
</gene>